<dbReference type="PANTHER" id="PTHR46268:SF6">
    <property type="entry name" value="UNIVERSAL STRESS PROTEIN UP12"/>
    <property type="match status" value="1"/>
</dbReference>
<dbReference type="CDD" id="cd00293">
    <property type="entry name" value="USP-like"/>
    <property type="match status" value="2"/>
</dbReference>
<feature type="domain" description="UspA" evidence="2">
    <location>
        <begin position="148"/>
        <end position="275"/>
    </location>
</feature>
<dbReference type="Gene3D" id="3.40.50.620">
    <property type="entry name" value="HUPs"/>
    <property type="match status" value="2"/>
</dbReference>
<comment type="caution">
    <text evidence="3">The sequence shown here is derived from an EMBL/GenBank/DDBJ whole genome shotgun (WGS) entry which is preliminary data.</text>
</comment>
<evidence type="ECO:0000313" key="4">
    <source>
        <dbReference type="Proteomes" id="UP001597467"/>
    </source>
</evidence>
<organism evidence="3 4">
    <name type="scientific">Lacinutrix gracilariae</name>
    <dbReference type="NCBI Taxonomy" id="1747198"/>
    <lineage>
        <taxon>Bacteria</taxon>
        <taxon>Pseudomonadati</taxon>
        <taxon>Bacteroidota</taxon>
        <taxon>Flavobacteriia</taxon>
        <taxon>Flavobacteriales</taxon>
        <taxon>Flavobacteriaceae</taxon>
        <taxon>Lacinutrix</taxon>
    </lineage>
</organism>
<dbReference type="InterPro" id="IPR014729">
    <property type="entry name" value="Rossmann-like_a/b/a_fold"/>
</dbReference>
<comment type="similarity">
    <text evidence="1">Belongs to the universal stress protein A family.</text>
</comment>
<proteinExistence type="inferred from homology"/>
<accession>A0ABW5JZ31</accession>
<evidence type="ECO:0000259" key="2">
    <source>
        <dbReference type="Pfam" id="PF00582"/>
    </source>
</evidence>
<name>A0ABW5JZ31_9FLAO</name>
<dbReference type="Pfam" id="PF00582">
    <property type="entry name" value="Usp"/>
    <property type="match status" value="2"/>
</dbReference>
<dbReference type="PANTHER" id="PTHR46268">
    <property type="entry name" value="STRESS RESPONSE PROTEIN NHAX"/>
    <property type="match status" value="1"/>
</dbReference>
<dbReference type="SUPFAM" id="SSF52402">
    <property type="entry name" value="Adenine nucleotide alpha hydrolases-like"/>
    <property type="match status" value="2"/>
</dbReference>
<evidence type="ECO:0000256" key="1">
    <source>
        <dbReference type="ARBA" id="ARBA00008791"/>
    </source>
</evidence>
<dbReference type="EMBL" id="JBHULM010000007">
    <property type="protein sequence ID" value="MFD2541874.1"/>
    <property type="molecule type" value="Genomic_DNA"/>
</dbReference>
<feature type="domain" description="UspA" evidence="2">
    <location>
        <begin position="1"/>
        <end position="140"/>
    </location>
</feature>
<evidence type="ECO:0000313" key="3">
    <source>
        <dbReference type="EMBL" id="MFD2541874.1"/>
    </source>
</evidence>
<dbReference type="InterPro" id="IPR006016">
    <property type="entry name" value="UspA"/>
</dbReference>
<sequence>MKKIIVPIDFSEHSEYALETAAVFAKKYDAEILALHMLELSNAIISSTDNAQQAESVFYIKLAEKKFTEFLDKDYLKDIKVTPIVKHFKVFSEVNEVAKEHDADIIIMGSQGASGFKEALIGSNTEKVVRHSSIPVLVIKENPILTDFENVVFACDFSEEAIKPYLNATKMFEGLEAKMHLVYVNLPDNRFRSSAEMEKRVAEFLKAADGNIDKMKNVAYISDYSIEKGILNYSNIVGADLVAVATHGRTGLAHFFEGSVSEDIANHSTLPVMTFKI</sequence>
<dbReference type="RefSeq" id="WP_379902051.1">
    <property type="nucleotide sequence ID" value="NZ_JBHULM010000007.1"/>
</dbReference>
<reference evidence="4" key="1">
    <citation type="journal article" date="2019" name="Int. J. Syst. Evol. Microbiol.">
        <title>The Global Catalogue of Microorganisms (GCM) 10K type strain sequencing project: providing services to taxonomists for standard genome sequencing and annotation.</title>
        <authorList>
            <consortium name="The Broad Institute Genomics Platform"/>
            <consortium name="The Broad Institute Genome Sequencing Center for Infectious Disease"/>
            <person name="Wu L."/>
            <person name="Ma J."/>
        </authorList>
    </citation>
    <scope>NUCLEOTIDE SEQUENCE [LARGE SCALE GENOMIC DNA]</scope>
    <source>
        <strain evidence="4">KCTC 42808</strain>
    </source>
</reference>
<dbReference type="PRINTS" id="PR01438">
    <property type="entry name" value="UNVRSLSTRESS"/>
</dbReference>
<keyword evidence="4" id="KW-1185">Reference proteome</keyword>
<dbReference type="InterPro" id="IPR006015">
    <property type="entry name" value="Universal_stress_UspA"/>
</dbReference>
<dbReference type="Proteomes" id="UP001597467">
    <property type="component" value="Unassembled WGS sequence"/>
</dbReference>
<gene>
    <name evidence="3" type="ORF">ACFSSB_06030</name>
</gene>
<protein>
    <submittedName>
        <fullName evidence="3">Universal stress protein</fullName>
    </submittedName>
</protein>